<keyword evidence="3 8" id="KW-0028">Amino-acid biosynthesis</keyword>
<comment type="caution">
    <text evidence="8">Lacks conserved residue(s) required for the propagation of feature annotation.</text>
</comment>
<evidence type="ECO:0000256" key="9">
    <source>
        <dbReference type="PIRSR" id="PIRSR000443-1"/>
    </source>
</evidence>
<keyword evidence="2 8" id="KW-0963">Cytoplasm</keyword>
<keyword evidence="5 8" id="KW-0486">Methionine biosynthesis</keyword>
<feature type="binding site" evidence="8">
    <location>
        <position position="360"/>
    </location>
    <ligand>
        <name>substrate</name>
    </ligand>
</feature>
<evidence type="ECO:0000259" key="10">
    <source>
        <dbReference type="Pfam" id="PF00561"/>
    </source>
</evidence>
<evidence type="ECO:0000256" key="7">
    <source>
        <dbReference type="ARBA" id="ARBA00051253"/>
    </source>
</evidence>
<dbReference type="GO" id="GO:0009086">
    <property type="term" value="P:methionine biosynthetic process"/>
    <property type="evidence" value="ECO:0007669"/>
    <property type="project" value="UniProtKB-UniRule"/>
</dbReference>
<dbReference type="OrthoDB" id="9800754at2"/>
<dbReference type="GO" id="GO:0008899">
    <property type="term" value="F:homoserine O-succinyltransferase activity"/>
    <property type="evidence" value="ECO:0007669"/>
    <property type="project" value="UniProtKB-UniRule"/>
</dbReference>
<reference evidence="11 12" key="1">
    <citation type="submission" date="2018-09" db="EMBL/GenBank/DDBJ databases">
        <title>Acidovorax cavernicola nov. sp. isolated from Gruta de las Maravillas (Aracena, Spain).</title>
        <authorList>
            <person name="Jurado V."/>
            <person name="Gutierrez-Patricio S."/>
            <person name="Gonzalez-Pimentel J.L."/>
            <person name="Miller A.Z."/>
            <person name="Laiz L."/>
            <person name="Saiz-Jimenez C."/>
        </authorList>
    </citation>
    <scope>NUCLEOTIDE SEQUENCE [LARGE SCALE GENOMIC DNA]</scope>
    <source>
        <strain evidence="11 12">1011MAR4D40.2</strain>
    </source>
</reference>
<feature type="active site" description="Nucleophile" evidence="8 9">
    <location>
        <position position="152"/>
    </location>
</feature>
<name>A0A9X8GSZ7_9BURK</name>
<evidence type="ECO:0000256" key="8">
    <source>
        <dbReference type="HAMAP-Rule" id="MF_00296"/>
    </source>
</evidence>
<dbReference type="InterPro" id="IPR000073">
    <property type="entry name" value="AB_hydrolase_1"/>
</dbReference>
<dbReference type="EMBL" id="QXMN01000046">
    <property type="protein sequence ID" value="RIX74980.1"/>
    <property type="molecule type" value="Genomic_DNA"/>
</dbReference>
<evidence type="ECO:0000256" key="2">
    <source>
        <dbReference type="ARBA" id="ARBA00022490"/>
    </source>
</evidence>
<feature type="active site" evidence="8 9">
    <location>
        <position position="326"/>
    </location>
</feature>
<organism evidence="11 12">
    <name type="scientific">Acidovorax cavernicola</name>
    <dbReference type="NCBI Taxonomy" id="1675792"/>
    <lineage>
        <taxon>Bacteria</taxon>
        <taxon>Pseudomonadati</taxon>
        <taxon>Pseudomonadota</taxon>
        <taxon>Betaproteobacteria</taxon>
        <taxon>Burkholderiales</taxon>
        <taxon>Comamonadaceae</taxon>
        <taxon>Acidovorax</taxon>
    </lineage>
</organism>
<dbReference type="AlphaFoldDB" id="A0A9X8GSZ7"/>
<evidence type="ECO:0000256" key="3">
    <source>
        <dbReference type="ARBA" id="ARBA00022605"/>
    </source>
</evidence>
<evidence type="ECO:0000256" key="4">
    <source>
        <dbReference type="ARBA" id="ARBA00022679"/>
    </source>
</evidence>
<evidence type="ECO:0000256" key="5">
    <source>
        <dbReference type="ARBA" id="ARBA00023167"/>
    </source>
</evidence>
<comment type="catalytic activity">
    <reaction evidence="7 8">
        <text>L-homoserine + succinyl-CoA = O-succinyl-L-homoserine + CoA</text>
        <dbReference type="Rhea" id="RHEA:22008"/>
        <dbReference type="ChEBI" id="CHEBI:57287"/>
        <dbReference type="ChEBI" id="CHEBI:57292"/>
        <dbReference type="ChEBI" id="CHEBI:57476"/>
        <dbReference type="ChEBI" id="CHEBI:57661"/>
        <dbReference type="EC" id="2.3.1.46"/>
    </reaction>
</comment>
<dbReference type="PANTHER" id="PTHR32268">
    <property type="entry name" value="HOMOSERINE O-ACETYLTRANSFERASE"/>
    <property type="match status" value="1"/>
</dbReference>
<dbReference type="Gene3D" id="3.40.50.1820">
    <property type="entry name" value="alpha/beta hydrolase"/>
    <property type="match status" value="1"/>
</dbReference>
<feature type="binding site" evidence="8">
    <location>
        <position position="222"/>
    </location>
    <ligand>
        <name>substrate</name>
    </ligand>
</feature>
<feature type="active site" evidence="8 9">
    <location>
        <position position="359"/>
    </location>
</feature>
<dbReference type="FunFam" id="1.10.1740.110:FF:000001">
    <property type="entry name" value="Homoserine O-acetyltransferase"/>
    <property type="match status" value="1"/>
</dbReference>
<evidence type="ECO:0000313" key="11">
    <source>
        <dbReference type="EMBL" id="RIX74980.1"/>
    </source>
</evidence>
<comment type="subunit">
    <text evidence="1 8">Homodimer.</text>
</comment>
<comment type="similarity">
    <text evidence="8">Belongs to the AB hydrolase superfamily. MetX family.</text>
</comment>
<dbReference type="RefSeq" id="WP_119557209.1">
    <property type="nucleotide sequence ID" value="NZ_QXMN01000046.1"/>
</dbReference>
<dbReference type="InterPro" id="IPR029058">
    <property type="entry name" value="AB_hydrolase_fold"/>
</dbReference>
<dbReference type="NCBIfam" id="NF001209">
    <property type="entry name" value="PRK00175.1"/>
    <property type="match status" value="1"/>
</dbReference>
<comment type="pathway">
    <text evidence="8">Amino-acid biosynthesis; L-methionine biosynthesis via de novo pathway; O-succinyl-L-homoserine from L-homoserine: step 1/1.</text>
</comment>
<keyword evidence="4 8" id="KW-0808">Transferase</keyword>
<dbReference type="PIRSF" id="PIRSF000443">
    <property type="entry name" value="Homoser_Ac_trans"/>
    <property type="match status" value="1"/>
</dbReference>
<feature type="domain" description="AB hydrolase-1" evidence="10">
    <location>
        <begin position="46"/>
        <end position="364"/>
    </location>
</feature>
<dbReference type="Pfam" id="PF00561">
    <property type="entry name" value="Abhydrolase_1"/>
    <property type="match status" value="1"/>
</dbReference>
<keyword evidence="12" id="KW-1185">Reference proteome</keyword>
<dbReference type="SUPFAM" id="SSF53474">
    <property type="entry name" value="alpha/beta-Hydrolases"/>
    <property type="match status" value="1"/>
</dbReference>
<comment type="subcellular location">
    <subcellularLocation>
        <location evidence="8">Cytoplasm</location>
    </subcellularLocation>
</comment>
<evidence type="ECO:0000256" key="1">
    <source>
        <dbReference type="ARBA" id="ARBA00011738"/>
    </source>
</evidence>
<comment type="caution">
    <text evidence="11">The sequence shown here is derived from an EMBL/GenBank/DDBJ whole genome shotgun (WGS) entry which is preliminary data.</text>
</comment>
<dbReference type="GO" id="GO:0004414">
    <property type="term" value="F:homoserine O-acetyltransferase activity"/>
    <property type="evidence" value="ECO:0007669"/>
    <property type="project" value="TreeGrafter"/>
</dbReference>
<evidence type="ECO:0000313" key="12">
    <source>
        <dbReference type="Proteomes" id="UP000265619"/>
    </source>
</evidence>
<protein>
    <recommendedName>
        <fullName evidence="8">Homoserine O-succinyltransferase</fullName>
        <shortName evidence="8">HST</shortName>
        <ecNumber evidence="8">2.3.1.46</ecNumber>
    </recommendedName>
    <alternativeName>
        <fullName evidence="8">Homoserine transsuccinylase</fullName>
        <shortName evidence="8">HTS</shortName>
    </alternativeName>
</protein>
<gene>
    <name evidence="8" type="primary">metXS</name>
    <name evidence="11" type="ORF">D3H34_26175</name>
</gene>
<dbReference type="GO" id="GO:0009092">
    <property type="term" value="P:homoserine metabolic process"/>
    <property type="evidence" value="ECO:0007669"/>
    <property type="project" value="TreeGrafter"/>
</dbReference>
<dbReference type="EC" id="2.3.1.46" evidence="8"/>
<feature type="site" description="Important for acyl-CoA specificity" evidence="8">
    <location>
        <position position="328"/>
    </location>
</feature>
<dbReference type="NCBIfam" id="TIGR01392">
    <property type="entry name" value="homoserO_Ac_trn"/>
    <property type="match status" value="1"/>
</dbReference>
<dbReference type="Gene3D" id="1.10.1740.110">
    <property type="match status" value="1"/>
</dbReference>
<comment type="function">
    <text evidence="8">Transfers a succinyl group from succinyl-CoA to L-homoserine, forming succinyl-L-homoserine.</text>
</comment>
<sequence>MSSSPLVVTPQSMQFAGPLALRSGASISGYTLAYETYGTLNAERSNAVLVCHALNASHHVAGVYEGQARSEGWWDNMVGPGKPLDTDRFFVIGVNNLGSCFGSTGPMHVNPATGRVYGADFPVVTVEDWVDAQAALLDALGIQTLAAVMGGSLGGMQALSWTLQYPDRVRHAVVVASAPNLTAENIAFNEVARRAIVTDPDFHGGHFYEYGVVPKRGLRIARMIGHITYLSDDVMNAKFGRILRSAVEGEAAGLDYRYSTQDIEFQIESYLRYQGDKFSEYFDANTYLLITRALDYFDPARHHGGQLSTALAQATAKFLLVSFKTDWRFSPARSREIVKALLDNRRNVSYAEIDAPHGHDAFLLDDVRYMGVVRSYFERVAKEFQ</sequence>
<dbReference type="Proteomes" id="UP000265619">
    <property type="component" value="Unassembled WGS sequence"/>
</dbReference>
<keyword evidence="6 8" id="KW-0012">Acyltransferase</keyword>
<dbReference type="PANTHER" id="PTHR32268:SF11">
    <property type="entry name" value="HOMOSERINE O-ACETYLTRANSFERASE"/>
    <property type="match status" value="1"/>
</dbReference>
<proteinExistence type="inferred from homology"/>
<accession>A0A9X8GSZ7</accession>
<dbReference type="InterPro" id="IPR008220">
    <property type="entry name" value="HAT_MetX-like"/>
</dbReference>
<dbReference type="HAMAP" id="MF_00296">
    <property type="entry name" value="MetX_acyltransf"/>
    <property type="match status" value="1"/>
</dbReference>
<evidence type="ECO:0000256" key="6">
    <source>
        <dbReference type="ARBA" id="ARBA00023315"/>
    </source>
</evidence>
<dbReference type="GO" id="GO:0005737">
    <property type="term" value="C:cytoplasm"/>
    <property type="evidence" value="ECO:0007669"/>
    <property type="project" value="UniProtKB-SubCell"/>
</dbReference>